<evidence type="ECO:0000256" key="6">
    <source>
        <dbReference type="SAM" id="MobiDB-lite"/>
    </source>
</evidence>
<evidence type="ECO:0000256" key="5">
    <source>
        <dbReference type="RuleBase" id="RU367132"/>
    </source>
</evidence>
<dbReference type="PANTHER" id="PTHR10183">
    <property type="entry name" value="CALPAIN"/>
    <property type="match status" value="1"/>
</dbReference>
<dbReference type="PANTHER" id="PTHR10183:SF329">
    <property type="entry name" value="CALPAIN-3"/>
    <property type="match status" value="1"/>
</dbReference>
<evidence type="ECO:0000256" key="4">
    <source>
        <dbReference type="ARBA" id="ARBA00022807"/>
    </source>
</evidence>
<dbReference type="InterPro" id="IPR033883">
    <property type="entry name" value="C2_III"/>
</dbReference>
<dbReference type="SMART" id="SM00720">
    <property type="entry name" value="calpain_III"/>
    <property type="match status" value="1"/>
</dbReference>
<feature type="domain" description="EF-hand" evidence="7">
    <location>
        <begin position="376"/>
        <end position="411"/>
    </location>
</feature>
<dbReference type="SUPFAM" id="SSF47473">
    <property type="entry name" value="EF-hand"/>
    <property type="match status" value="1"/>
</dbReference>
<dbReference type="GO" id="GO:0005509">
    <property type="term" value="F:calcium ion binding"/>
    <property type="evidence" value="ECO:0007669"/>
    <property type="project" value="UniProtKB-UniRule"/>
</dbReference>
<dbReference type="CDD" id="cd00214">
    <property type="entry name" value="Calpain_III"/>
    <property type="match status" value="1"/>
</dbReference>
<keyword evidence="2 5" id="KW-0645">Protease</keyword>
<evidence type="ECO:0000256" key="1">
    <source>
        <dbReference type="ARBA" id="ARBA00007623"/>
    </source>
</evidence>
<dbReference type="InterPro" id="IPR011992">
    <property type="entry name" value="EF-hand-dom_pair"/>
</dbReference>
<comment type="function">
    <text evidence="5">Calcium-regulated non-lysosomal thiol-protease.</text>
</comment>
<dbReference type="EC" id="3.4.22.54" evidence="5"/>
<evidence type="ECO:0000256" key="3">
    <source>
        <dbReference type="ARBA" id="ARBA00022801"/>
    </source>
</evidence>
<dbReference type="InterPro" id="IPR036213">
    <property type="entry name" value="Calpain_III_sf"/>
</dbReference>
<evidence type="ECO:0000259" key="7">
    <source>
        <dbReference type="PROSITE" id="PS50222"/>
    </source>
</evidence>
<keyword evidence="5" id="KW-0479">Metal-binding</keyword>
<dbReference type="AlphaFoldDB" id="Q4T7L5"/>
<dbReference type="OrthoDB" id="186625at2759"/>
<dbReference type="EMBL" id="CAAE01008084">
    <property type="protein sequence ID" value="CAF91117.1"/>
    <property type="molecule type" value="Genomic_DNA"/>
</dbReference>
<protein>
    <recommendedName>
        <fullName evidence="5">Calpain-3</fullName>
        <ecNumber evidence="5">3.4.22.54</ecNumber>
    </recommendedName>
</protein>
<dbReference type="FunFam" id="2.60.120.380:FF:000002">
    <property type="entry name" value="calpain-3 isoform X1"/>
    <property type="match status" value="1"/>
</dbReference>
<dbReference type="SUPFAM" id="SSF49758">
    <property type="entry name" value="Calpain large subunit, middle domain (domain III)"/>
    <property type="match status" value="1"/>
</dbReference>
<dbReference type="Pfam" id="PF01067">
    <property type="entry name" value="Calpain_III"/>
    <property type="match status" value="1"/>
</dbReference>
<comment type="caution">
    <text evidence="8">The sequence shown here is derived from an EMBL/GenBank/DDBJ whole genome shotgun (WGS) entry which is preliminary data.</text>
</comment>
<evidence type="ECO:0000256" key="2">
    <source>
        <dbReference type="ARBA" id="ARBA00022670"/>
    </source>
</evidence>
<feature type="non-terminal residue" evidence="8">
    <location>
        <position position="1"/>
    </location>
</feature>
<name>Q4T7L5_TETNG</name>
<dbReference type="Pfam" id="PF21875">
    <property type="entry name" value="CAPN13-like_C_EFh"/>
    <property type="match status" value="1"/>
</dbReference>
<comment type="subunit">
    <text evidence="5">Homodimer.</text>
</comment>
<dbReference type="InterPro" id="IPR022682">
    <property type="entry name" value="Calpain_domain_III"/>
</dbReference>
<dbReference type="InterPro" id="IPR032100">
    <property type="entry name" value="Calpain_u2"/>
</dbReference>
<feature type="domain" description="EF-hand" evidence="7">
    <location>
        <begin position="441"/>
        <end position="470"/>
    </location>
</feature>
<keyword evidence="4 5" id="KW-0788">Thiol protease</keyword>
<reference evidence="8" key="1">
    <citation type="journal article" date="2004" name="Nature">
        <title>Genome duplication in the teleost fish Tetraodon nigroviridis reveals the early vertebrate proto-karyotype.</title>
        <authorList>
            <person name="Jaillon O."/>
            <person name="Aury J.-M."/>
            <person name="Brunet F."/>
            <person name="Petit J.-L."/>
            <person name="Stange-Thomann N."/>
            <person name="Mauceli E."/>
            <person name="Bouneau L."/>
            <person name="Fischer C."/>
            <person name="Ozouf-Costaz C."/>
            <person name="Bernot A."/>
            <person name="Nicaud S."/>
            <person name="Jaffe D."/>
            <person name="Fisher S."/>
            <person name="Lutfalla G."/>
            <person name="Dossat C."/>
            <person name="Segurens B."/>
            <person name="Dasilva C."/>
            <person name="Salanoubat M."/>
            <person name="Levy M."/>
            <person name="Boudet N."/>
            <person name="Castellano S."/>
            <person name="Anthouard V."/>
            <person name="Jubin C."/>
            <person name="Castelli V."/>
            <person name="Katinka M."/>
            <person name="Vacherie B."/>
            <person name="Biemont C."/>
            <person name="Skalli Z."/>
            <person name="Cattolico L."/>
            <person name="Poulain J."/>
            <person name="De Berardinis V."/>
            <person name="Cruaud C."/>
            <person name="Duprat S."/>
            <person name="Brottier P."/>
            <person name="Coutanceau J.-P."/>
            <person name="Gouzy J."/>
            <person name="Parra G."/>
            <person name="Lardier G."/>
            <person name="Chapple C."/>
            <person name="McKernan K.J."/>
            <person name="McEwan P."/>
            <person name="Bosak S."/>
            <person name="Kellis M."/>
            <person name="Volff J.-N."/>
            <person name="Guigo R."/>
            <person name="Zody M.C."/>
            <person name="Mesirov J."/>
            <person name="Lindblad-Toh K."/>
            <person name="Birren B."/>
            <person name="Nusbaum C."/>
            <person name="Kahn D."/>
            <person name="Robinson-Rechavi M."/>
            <person name="Laudet V."/>
            <person name="Schachter V."/>
            <person name="Quetier F."/>
            <person name="Saurin W."/>
            <person name="Scarpelli C."/>
            <person name="Wincker P."/>
            <person name="Lander E.S."/>
            <person name="Weissenbach J."/>
            <person name="Roest Crollius H."/>
        </authorList>
    </citation>
    <scope>NUCLEOTIDE SEQUENCE [LARGE SCALE GENOMIC DNA]</scope>
</reference>
<dbReference type="GO" id="GO:0043066">
    <property type="term" value="P:negative regulation of apoptotic process"/>
    <property type="evidence" value="ECO:0007669"/>
    <property type="project" value="TreeGrafter"/>
</dbReference>
<dbReference type="PROSITE" id="PS50222">
    <property type="entry name" value="EF_HAND_2"/>
    <property type="match status" value="2"/>
</dbReference>
<dbReference type="InterPro" id="IPR002048">
    <property type="entry name" value="EF_hand_dom"/>
</dbReference>
<dbReference type="Gene3D" id="1.10.238.10">
    <property type="entry name" value="EF-hand"/>
    <property type="match status" value="1"/>
</dbReference>
<feature type="compositionally biased region" description="Basic and acidic residues" evidence="6">
    <location>
        <begin position="209"/>
        <end position="226"/>
    </location>
</feature>
<keyword evidence="3 5" id="KW-0378">Hydrolase</keyword>
<dbReference type="InterPro" id="IPR054069">
    <property type="entry name" value="CAPN3/13-like_C_EFh"/>
</dbReference>
<dbReference type="KEGG" id="tng:GSTEN00005674G001"/>
<proteinExistence type="inferred from homology"/>
<accession>Q4T7L5</accession>
<dbReference type="InterPro" id="IPR022684">
    <property type="entry name" value="Calpain_cysteine_protease"/>
</dbReference>
<dbReference type="GO" id="GO:0005737">
    <property type="term" value="C:cytoplasm"/>
    <property type="evidence" value="ECO:0007669"/>
    <property type="project" value="UniProtKB-SubCell"/>
</dbReference>
<evidence type="ECO:0000313" key="8">
    <source>
        <dbReference type="EMBL" id="CAF91117.1"/>
    </source>
</evidence>
<keyword evidence="5" id="KW-0106">Calcium</keyword>
<feature type="region of interest" description="Disordered" evidence="6">
    <location>
        <begin position="178"/>
        <end position="244"/>
    </location>
</feature>
<dbReference type="InterPro" id="IPR022683">
    <property type="entry name" value="Calpain_III"/>
</dbReference>
<gene>
    <name evidence="8" type="ORF">GSTENG00005674001</name>
</gene>
<comment type="subcellular location">
    <subcellularLocation>
        <location evidence="5">Cytoplasm</location>
    </subcellularLocation>
</comment>
<dbReference type="Gene3D" id="2.60.120.380">
    <property type="match status" value="1"/>
</dbReference>
<dbReference type="Pfam" id="PF16648">
    <property type="entry name" value="Calpain_u2"/>
    <property type="match status" value="1"/>
</dbReference>
<sequence length="470" mass="54538">MSFSDFQRNFTKLEMCNLTPDTLQGDERHSWTVSVNQGRWVRGSSAGGCRNYPDTFWTNPQYRLKLYEEDDDSEGGQRTCTIVVALMQKGRRMQRQQGPRFLTVGFSIYKVPQEMCGQTQHLQKDFFLYTASTAKIKSYINLREVTERFHLPPGEYVIIPTTFEPHQEGEFILRVFSEKQSTSEETETTIGQTQQDKKRKEKPIVFVSDRARANKEIEHDGIQGEKRKPKRKLLEPEEETEEEKQFRAIFKKISGEVSRHTHTQTHTHTHRTTDSHSFSLHQDMQVCANELKAIMKNVLDKHSEIKSEGFSLETCRSMIALMDVSFCALGPLNNNLIPERKKKSIFGLTCFGFFPSSVQTDGTGKLNLQEFKHLWRKIQAWQLIFKRYSKDKTCSISSFEMRNAVNDAGFHLNNQLYDIIAMRYADERLNISFDSYICCFVRLEGMFRAFNAFDKDGDGIIKLNVLEVIQ</sequence>
<comment type="similarity">
    <text evidence="1 5">Belongs to the peptidase C2 family.</text>
</comment>
<organism evidence="8">
    <name type="scientific">Tetraodon nigroviridis</name>
    <name type="common">Spotted green pufferfish</name>
    <name type="synonym">Chelonodon nigroviridis</name>
    <dbReference type="NCBI Taxonomy" id="99883"/>
    <lineage>
        <taxon>Eukaryota</taxon>
        <taxon>Metazoa</taxon>
        <taxon>Chordata</taxon>
        <taxon>Craniata</taxon>
        <taxon>Vertebrata</taxon>
        <taxon>Euteleostomi</taxon>
        <taxon>Actinopterygii</taxon>
        <taxon>Neopterygii</taxon>
        <taxon>Teleostei</taxon>
        <taxon>Neoteleostei</taxon>
        <taxon>Acanthomorphata</taxon>
        <taxon>Eupercaria</taxon>
        <taxon>Tetraodontiformes</taxon>
        <taxon>Tetradontoidea</taxon>
        <taxon>Tetraodontidae</taxon>
        <taxon>Tetraodon</taxon>
    </lineage>
</organism>
<dbReference type="GO" id="GO:0004198">
    <property type="term" value="F:calcium-dependent cysteine-type endopeptidase activity"/>
    <property type="evidence" value="ECO:0007669"/>
    <property type="project" value="UniProtKB-UniRule"/>
</dbReference>
<comment type="catalytic activity">
    <reaction evidence="5">
        <text>Broad endopeptidase activity.</text>
        <dbReference type="EC" id="3.4.22.54"/>
    </reaction>
</comment>
<keyword evidence="5" id="KW-0963">Cytoplasm</keyword>
<dbReference type="GO" id="GO:0006508">
    <property type="term" value="P:proteolysis"/>
    <property type="evidence" value="ECO:0007669"/>
    <property type="project" value="UniProtKB-UniRule"/>
</dbReference>
<reference evidence="8" key="2">
    <citation type="submission" date="2004-02" db="EMBL/GenBank/DDBJ databases">
        <authorList>
            <consortium name="Genoscope"/>
            <consortium name="Whitehead Institute Centre for Genome Research"/>
        </authorList>
    </citation>
    <scope>NUCLEOTIDE SEQUENCE</scope>
</reference>
<dbReference type="PRINTS" id="PR00704">
    <property type="entry name" value="CALPAIN"/>
</dbReference>